<name>A0A195CLB3_9HYME</name>
<gene>
    <name evidence="1" type="ORF">ALC62_07693</name>
</gene>
<accession>A0A195CLB3</accession>
<dbReference type="Proteomes" id="UP000078542">
    <property type="component" value="Unassembled WGS sequence"/>
</dbReference>
<organism evidence="1 2">
    <name type="scientific">Cyphomyrmex costatus</name>
    <dbReference type="NCBI Taxonomy" id="456900"/>
    <lineage>
        <taxon>Eukaryota</taxon>
        <taxon>Metazoa</taxon>
        <taxon>Ecdysozoa</taxon>
        <taxon>Arthropoda</taxon>
        <taxon>Hexapoda</taxon>
        <taxon>Insecta</taxon>
        <taxon>Pterygota</taxon>
        <taxon>Neoptera</taxon>
        <taxon>Endopterygota</taxon>
        <taxon>Hymenoptera</taxon>
        <taxon>Apocrita</taxon>
        <taxon>Aculeata</taxon>
        <taxon>Formicoidea</taxon>
        <taxon>Formicidae</taxon>
        <taxon>Myrmicinae</taxon>
        <taxon>Cyphomyrmex</taxon>
    </lineage>
</organism>
<proteinExistence type="predicted"/>
<evidence type="ECO:0000313" key="1">
    <source>
        <dbReference type="EMBL" id="KYN01511.1"/>
    </source>
</evidence>
<evidence type="ECO:0000313" key="2">
    <source>
        <dbReference type="Proteomes" id="UP000078542"/>
    </source>
</evidence>
<dbReference type="EMBL" id="KQ977600">
    <property type="protein sequence ID" value="KYN01511.1"/>
    <property type="molecule type" value="Genomic_DNA"/>
</dbReference>
<sequence length="187" mass="21648">MFYINYVLNTEDRICKIELVEEFQSQLASLPFRPGNRRASLRRQVSWQLRERDAEKGESAERRIQQNAVCVFRIKGRSIVDFPRRYLSDSSRHSWRHLRFSILRKRTRPLDTYYALRSSSSSSSSSLLSSVFSADVSPMGPVANAIRKSTRWYPNDYLRNRVQGGPRDAKGALVKSVDDTTVHFISN</sequence>
<dbReference type="AlphaFoldDB" id="A0A195CLB3"/>
<reference evidence="1 2" key="1">
    <citation type="submission" date="2016-03" db="EMBL/GenBank/DDBJ databases">
        <title>Cyphomyrmex costatus WGS genome.</title>
        <authorList>
            <person name="Nygaard S."/>
            <person name="Hu H."/>
            <person name="Boomsma J."/>
            <person name="Zhang G."/>
        </authorList>
    </citation>
    <scope>NUCLEOTIDE SEQUENCE [LARGE SCALE GENOMIC DNA]</scope>
    <source>
        <strain evidence="1">MS0001</strain>
        <tissue evidence="1">Whole body</tissue>
    </source>
</reference>
<protein>
    <submittedName>
        <fullName evidence="1">Uncharacterized protein</fullName>
    </submittedName>
</protein>
<keyword evidence="2" id="KW-1185">Reference proteome</keyword>